<dbReference type="InterPro" id="IPR004360">
    <property type="entry name" value="Glyas_Fos-R_dOase_dom"/>
</dbReference>
<reference evidence="2 3" key="1">
    <citation type="submission" date="2015-09" db="EMBL/GenBank/DDBJ databases">
        <authorList>
            <person name="Jackson K.R."/>
            <person name="Lunt B.L."/>
            <person name="Fisher J.N.B."/>
            <person name="Gardner A.V."/>
            <person name="Bailey M.E."/>
            <person name="Deus L.M."/>
            <person name="Earl A.S."/>
            <person name="Gibby P.D."/>
            <person name="Hartmann K.A."/>
            <person name="Liu J.E."/>
            <person name="Manci A.M."/>
            <person name="Nielsen D.A."/>
            <person name="Solomon M.B."/>
            <person name="Breakwell D.P."/>
            <person name="Burnett S.H."/>
            <person name="Grose J.H."/>
        </authorList>
    </citation>
    <scope>NUCLEOTIDE SEQUENCE [LARGE SCALE GENOMIC DNA]</scope>
    <source>
        <strain evidence="2 3">S613</strain>
    </source>
</reference>
<proteinExistence type="predicted"/>
<dbReference type="PROSITE" id="PS51819">
    <property type="entry name" value="VOC"/>
    <property type="match status" value="1"/>
</dbReference>
<name>A0A0P8XRZ4_PSEFL</name>
<feature type="domain" description="VOC" evidence="1">
    <location>
        <begin position="2"/>
        <end position="127"/>
    </location>
</feature>
<organism evidence="2 3">
    <name type="scientific">Pseudomonas fluorescens</name>
    <dbReference type="NCBI Taxonomy" id="294"/>
    <lineage>
        <taxon>Bacteria</taxon>
        <taxon>Pseudomonadati</taxon>
        <taxon>Pseudomonadota</taxon>
        <taxon>Gammaproteobacteria</taxon>
        <taxon>Pseudomonadales</taxon>
        <taxon>Pseudomonadaceae</taxon>
        <taxon>Pseudomonas</taxon>
    </lineage>
</organism>
<dbReference type="OrthoDB" id="9798430at2"/>
<evidence type="ECO:0000313" key="2">
    <source>
        <dbReference type="EMBL" id="KPU59871.1"/>
    </source>
</evidence>
<protein>
    <submittedName>
        <fullName evidence="2">Glyoxalase-like domain protein</fullName>
    </submittedName>
</protein>
<dbReference type="CDD" id="cd07264">
    <property type="entry name" value="VOC_like"/>
    <property type="match status" value="1"/>
</dbReference>
<dbReference type="AlphaFoldDB" id="A0A0P8XRZ4"/>
<dbReference type="PANTHER" id="PTHR21366">
    <property type="entry name" value="GLYOXALASE FAMILY PROTEIN"/>
    <property type="match status" value="1"/>
</dbReference>
<gene>
    <name evidence="2" type="ORF">AN403_3822</name>
</gene>
<dbReference type="Gene3D" id="3.10.180.10">
    <property type="entry name" value="2,3-Dihydroxybiphenyl 1,2-Dioxygenase, domain 1"/>
    <property type="match status" value="1"/>
</dbReference>
<dbReference type="EMBL" id="LJXB01000073">
    <property type="protein sequence ID" value="KPU59871.1"/>
    <property type="molecule type" value="Genomic_DNA"/>
</dbReference>
<dbReference type="Pfam" id="PF00903">
    <property type="entry name" value="Glyoxalase"/>
    <property type="match status" value="1"/>
</dbReference>
<dbReference type="Proteomes" id="UP000050349">
    <property type="component" value="Unassembled WGS sequence"/>
</dbReference>
<dbReference type="SUPFAM" id="SSF54593">
    <property type="entry name" value="Glyoxalase/Bleomycin resistance protein/Dihydroxybiphenyl dioxygenase"/>
    <property type="match status" value="1"/>
</dbReference>
<evidence type="ECO:0000259" key="1">
    <source>
        <dbReference type="PROSITE" id="PS51819"/>
    </source>
</evidence>
<dbReference type="InterPro" id="IPR029068">
    <property type="entry name" value="Glyas_Bleomycin-R_OHBP_Dase"/>
</dbReference>
<sequence>MKFGYLIIYVKDVEASLKFFSSAFGLSVRFIHESGTYGELETGETALAFAADELAASNFSTGHVPAHSSLKPLGIEVGLVTGDVPAAHANAIQAGASEIAAPTTKPWGQTVSYVRCPDGTLVELCTPVNASESGS</sequence>
<dbReference type="PATRIC" id="fig|294.162.peg.2410"/>
<accession>A0A0P8XRZ4</accession>
<comment type="caution">
    <text evidence="2">The sequence shown here is derived from an EMBL/GenBank/DDBJ whole genome shotgun (WGS) entry which is preliminary data.</text>
</comment>
<dbReference type="InterPro" id="IPR037523">
    <property type="entry name" value="VOC_core"/>
</dbReference>
<dbReference type="PANTHER" id="PTHR21366:SF22">
    <property type="entry name" value="VOC DOMAIN-CONTAINING PROTEIN"/>
    <property type="match status" value="1"/>
</dbReference>
<dbReference type="InterPro" id="IPR050383">
    <property type="entry name" value="GlyoxalaseI/FosfomycinResist"/>
</dbReference>
<evidence type="ECO:0000313" key="3">
    <source>
        <dbReference type="Proteomes" id="UP000050349"/>
    </source>
</evidence>
<dbReference type="RefSeq" id="WP_057397561.1">
    <property type="nucleotide sequence ID" value="NZ_LJXB01000073.1"/>
</dbReference>